<organism evidence="3 4">
    <name type="scientific">Collimonas pratensis</name>
    <dbReference type="NCBI Taxonomy" id="279113"/>
    <lineage>
        <taxon>Bacteria</taxon>
        <taxon>Pseudomonadati</taxon>
        <taxon>Pseudomonadota</taxon>
        <taxon>Betaproteobacteria</taxon>
        <taxon>Burkholderiales</taxon>
        <taxon>Oxalobacteraceae</taxon>
        <taxon>Collimonas</taxon>
    </lineage>
</organism>
<feature type="transmembrane region" description="Helical" evidence="1">
    <location>
        <begin position="50"/>
        <end position="71"/>
    </location>
</feature>
<evidence type="ECO:0000313" key="4">
    <source>
        <dbReference type="Proteomes" id="UP000074914"/>
    </source>
</evidence>
<accession>A0ABM5Z0Q7</accession>
<feature type="domain" description="Glutathione S-transferase C-terminal" evidence="2">
    <location>
        <begin position="12"/>
        <end position="78"/>
    </location>
</feature>
<dbReference type="InterPro" id="IPR004046">
    <property type="entry name" value="GST_C"/>
</dbReference>
<dbReference type="Proteomes" id="UP000074914">
    <property type="component" value="Chromosome"/>
</dbReference>
<evidence type="ECO:0000256" key="1">
    <source>
        <dbReference type="SAM" id="Phobius"/>
    </source>
</evidence>
<keyword evidence="1" id="KW-1133">Transmembrane helix</keyword>
<keyword evidence="4" id="KW-1185">Reference proteome</keyword>
<proteinExistence type="predicted"/>
<reference evidence="3 4" key="1">
    <citation type="submission" date="2015-11" db="EMBL/GenBank/DDBJ databases">
        <title>Exploring the genomic traits of fungus-feeding bacterial genus Collimonas.</title>
        <authorList>
            <person name="Song C."/>
            <person name="Schmidt R."/>
            <person name="de Jager V."/>
            <person name="Krzyzanowska D."/>
            <person name="Jongedijk E."/>
            <person name="Cankar K."/>
            <person name="Beekwilder J."/>
            <person name="van Veen A."/>
            <person name="de Boer W."/>
            <person name="van Veen J.A."/>
            <person name="Garbeva P."/>
        </authorList>
    </citation>
    <scope>NUCLEOTIDE SEQUENCE [LARGE SCALE GENOMIC DNA]</scope>
    <source>
        <strain evidence="3 4">Ter291</strain>
    </source>
</reference>
<dbReference type="Gene3D" id="1.20.1050.10">
    <property type="match status" value="1"/>
</dbReference>
<gene>
    <name evidence="3" type="ORF">CPter291_0363</name>
</gene>
<evidence type="ECO:0000313" key="3">
    <source>
        <dbReference type="EMBL" id="AMP12653.1"/>
    </source>
</evidence>
<protein>
    <submittedName>
        <fullName evidence="3">Glutathione S-transferase, C-terminal domain protein</fullName>
    </submittedName>
</protein>
<sequence>MTTEIHRNFIPFFRDGTALEKEKAAQTLLVRFGTVSEQLGNKAFLVGEQMTIADCYLFVMLSWAAMMGIVLPQRLSDHLTRMKSLPSVTRTLSAEGLA</sequence>
<dbReference type="SUPFAM" id="SSF47616">
    <property type="entry name" value="GST C-terminal domain-like"/>
    <property type="match status" value="1"/>
</dbReference>
<keyword evidence="1" id="KW-0472">Membrane</keyword>
<dbReference type="EMBL" id="CP013236">
    <property type="protein sequence ID" value="AMP12653.1"/>
    <property type="molecule type" value="Genomic_DNA"/>
</dbReference>
<evidence type="ECO:0000259" key="2">
    <source>
        <dbReference type="Pfam" id="PF00043"/>
    </source>
</evidence>
<name>A0ABM5Z0Q7_9BURK</name>
<dbReference type="Pfam" id="PF00043">
    <property type="entry name" value="GST_C"/>
    <property type="match status" value="1"/>
</dbReference>
<dbReference type="InterPro" id="IPR036282">
    <property type="entry name" value="Glutathione-S-Trfase_C_sf"/>
</dbReference>
<keyword evidence="1" id="KW-0812">Transmembrane</keyword>